<evidence type="ECO:0000313" key="1">
    <source>
        <dbReference type="EMBL" id="QPJ66720.1"/>
    </source>
</evidence>
<proteinExistence type="predicted"/>
<dbReference type="AlphaFoldDB" id="A0A7T0G4S5"/>
<gene>
    <name evidence="1" type="ORF">G3M78_00650</name>
</gene>
<organism evidence="1 2">
    <name type="scientific">Candidatus Nitrohelix vancouverensis</name>
    <dbReference type="NCBI Taxonomy" id="2705534"/>
    <lineage>
        <taxon>Bacteria</taxon>
        <taxon>Pseudomonadati</taxon>
        <taxon>Nitrospinota/Tectimicrobiota group</taxon>
        <taxon>Nitrospinota</taxon>
        <taxon>Nitrospinia</taxon>
        <taxon>Nitrospinales</taxon>
        <taxon>Nitrospinaceae</taxon>
        <taxon>Candidatus Nitrohelix</taxon>
    </lineage>
</organism>
<dbReference type="EMBL" id="CP048620">
    <property type="protein sequence ID" value="QPJ66720.1"/>
    <property type="molecule type" value="Genomic_DNA"/>
</dbReference>
<accession>A0A7T0G4S5</accession>
<dbReference type="Proteomes" id="UP000594464">
    <property type="component" value="Chromosome"/>
</dbReference>
<dbReference type="Pfam" id="PF13557">
    <property type="entry name" value="Phenol_MetA_deg"/>
    <property type="match status" value="1"/>
</dbReference>
<protein>
    <submittedName>
        <fullName evidence="1">Transporter</fullName>
    </submittedName>
</protein>
<name>A0A7T0G4S5_9BACT</name>
<sequence length="367" mass="40590">MLGLILSPKSATAYVGLCCAHCGGNMPLNIMGGGIPETHEFRFKISQSFMRMGPYKDGSDDIDPSTLLGANNGTTFAAVPAEMRMYMTMVSAAYSFTDDFAAMVMTSYKRNDMPMLLNGALGGFNMFSEGIGDTKVLGKYRLMADDNLAPTRQISAVFGLSVPTGSIDEGFKNHPNAAFQGRILPFRMQLGSGTFDPILGLTYQGSKDPYWYGANLQYTGRWYDNDQGYHQGQEIALDLYTMMQFHPKAVAHFQLNNKYEGKYSAEPFDQRIKGEGHAGNIPAGQFLSPLFDPHNYGGYKLTATAGIQFQPIPLQIVELDVSIPLYQDLNGPQLADDWKIQATWYWEVPTSKSRRHTGTHAPKELGF</sequence>
<dbReference type="KEGG" id="nva:G3M78_00650"/>
<dbReference type="InterPro" id="IPR025737">
    <property type="entry name" value="FApF"/>
</dbReference>
<evidence type="ECO:0000313" key="2">
    <source>
        <dbReference type="Proteomes" id="UP000594464"/>
    </source>
</evidence>
<reference evidence="2" key="1">
    <citation type="submission" date="2020-02" db="EMBL/GenBank/DDBJ databases">
        <title>Genomic and physiological characterization of two novel Nitrospinaceae genera.</title>
        <authorList>
            <person name="Mueller A.J."/>
            <person name="Jung M.-Y."/>
            <person name="Strachan C.R."/>
            <person name="Herbold C.W."/>
            <person name="Kirkegaard R.H."/>
            <person name="Daims H."/>
        </authorList>
    </citation>
    <scope>NUCLEOTIDE SEQUENCE [LARGE SCALE GENOMIC DNA]</scope>
</reference>